<feature type="domain" description="Polysaccharide export protein N-terminal" evidence="3">
    <location>
        <begin position="39"/>
        <end position="113"/>
    </location>
</feature>
<dbReference type="OrthoDB" id="197007at2"/>
<reference evidence="5 6" key="1">
    <citation type="submission" date="2019-01" db="EMBL/GenBank/DDBJ databases">
        <authorList>
            <person name="Chen W.-M."/>
        </authorList>
    </citation>
    <scope>NUCLEOTIDE SEQUENCE [LARGE SCALE GENOMIC DNA]</scope>
    <source>
        <strain evidence="5 6">TLA-22</strain>
    </source>
</reference>
<dbReference type="Pfam" id="PF02563">
    <property type="entry name" value="Poly_export"/>
    <property type="match status" value="1"/>
</dbReference>
<proteinExistence type="predicted"/>
<dbReference type="EMBL" id="RZUL01000005">
    <property type="protein sequence ID" value="RVT39911.1"/>
    <property type="molecule type" value="Genomic_DNA"/>
</dbReference>
<evidence type="ECO:0000259" key="4">
    <source>
        <dbReference type="Pfam" id="PF10531"/>
    </source>
</evidence>
<dbReference type="PROSITE" id="PS51257">
    <property type="entry name" value="PROKAR_LIPOPROTEIN"/>
    <property type="match status" value="1"/>
</dbReference>
<sequence length="192" mass="20236">MLKLRWPVWVSLMGALSLTACATPQGPVMSAQAFESRYPPSSTLLGPGDKLKLSLYGDDALSGEYQVASDGTVSLPLVGALPAAGKDVPAFAKSVETALANGFYTTPKVSVQLASVRPIYVLGEVNQPGSFPYVPDLTLAKAAALAGGYTYRAKIGTIAIRRTGMEQEVVVDATQAMPLAPGDTVRILERFF</sequence>
<evidence type="ECO:0000259" key="3">
    <source>
        <dbReference type="Pfam" id="PF02563"/>
    </source>
</evidence>
<name>A0A437J565_9SPHN</name>
<dbReference type="Gene3D" id="3.10.560.10">
    <property type="entry name" value="Outer membrane lipoprotein wza domain like"/>
    <property type="match status" value="1"/>
</dbReference>
<dbReference type="Proteomes" id="UP000282977">
    <property type="component" value="Unassembled WGS sequence"/>
</dbReference>
<dbReference type="InterPro" id="IPR003715">
    <property type="entry name" value="Poly_export_N"/>
</dbReference>
<dbReference type="PANTHER" id="PTHR33619">
    <property type="entry name" value="POLYSACCHARIDE EXPORT PROTEIN GFCE-RELATED"/>
    <property type="match status" value="1"/>
</dbReference>
<dbReference type="Pfam" id="PF10531">
    <property type="entry name" value="SLBB"/>
    <property type="match status" value="1"/>
</dbReference>
<protein>
    <submittedName>
        <fullName evidence="5">Polysaccharide export protein</fullName>
    </submittedName>
</protein>
<accession>A0A437J565</accession>
<evidence type="ECO:0000313" key="6">
    <source>
        <dbReference type="Proteomes" id="UP000282977"/>
    </source>
</evidence>
<dbReference type="InterPro" id="IPR019554">
    <property type="entry name" value="Soluble_ligand-bd"/>
</dbReference>
<feature type="domain" description="Soluble ligand binding" evidence="4">
    <location>
        <begin position="119"/>
        <end position="163"/>
    </location>
</feature>
<keyword evidence="6" id="KW-1185">Reference proteome</keyword>
<dbReference type="GO" id="GO:0015159">
    <property type="term" value="F:polysaccharide transmembrane transporter activity"/>
    <property type="evidence" value="ECO:0007669"/>
    <property type="project" value="InterPro"/>
</dbReference>
<feature type="signal peptide" evidence="2">
    <location>
        <begin position="1"/>
        <end position="22"/>
    </location>
</feature>
<organism evidence="5 6">
    <name type="scientific">Sphingobium algorifonticola</name>
    <dbReference type="NCBI Taxonomy" id="2008318"/>
    <lineage>
        <taxon>Bacteria</taxon>
        <taxon>Pseudomonadati</taxon>
        <taxon>Pseudomonadota</taxon>
        <taxon>Alphaproteobacteria</taxon>
        <taxon>Sphingomonadales</taxon>
        <taxon>Sphingomonadaceae</taxon>
        <taxon>Sphingobium</taxon>
    </lineage>
</organism>
<dbReference type="AlphaFoldDB" id="A0A437J565"/>
<dbReference type="PANTHER" id="PTHR33619:SF3">
    <property type="entry name" value="POLYSACCHARIDE EXPORT PROTEIN GFCE-RELATED"/>
    <property type="match status" value="1"/>
</dbReference>
<feature type="chain" id="PRO_5019378084" evidence="2">
    <location>
        <begin position="23"/>
        <end position="192"/>
    </location>
</feature>
<dbReference type="InterPro" id="IPR049712">
    <property type="entry name" value="Poly_export"/>
</dbReference>
<keyword evidence="1 2" id="KW-0732">Signal</keyword>
<evidence type="ECO:0000256" key="2">
    <source>
        <dbReference type="SAM" id="SignalP"/>
    </source>
</evidence>
<evidence type="ECO:0000313" key="5">
    <source>
        <dbReference type="EMBL" id="RVT39911.1"/>
    </source>
</evidence>
<evidence type="ECO:0000256" key="1">
    <source>
        <dbReference type="ARBA" id="ARBA00022729"/>
    </source>
</evidence>
<comment type="caution">
    <text evidence="5">The sequence shown here is derived from an EMBL/GenBank/DDBJ whole genome shotgun (WGS) entry which is preliminary data.</text>
</comment>
<gene>
    <name evidence="5" type="ORF">ENE74_14350</name>
</gene>